<evidence type="ECO:0000256" key="1">
    <source>
        <dbReference type="ARBA" id="ARBA00000552"/>
    </source>
</evidence>
<organism evidence="6 7">
    <name type="scientific">Phyllobacterium ifriqiyense</name>
    <dbReference type="NCBI Taxonomy" id="314238"/>
    <lineage>
        <taxon>Bacteria</taxon>
        <taxon>Pseudomonadati</taxon>
        <taxon>Pseudomonadota</taxon>
        <taxon>Alphaproteobacteria</taxon>
        <taxon>Hyphomicrobiales</taxon>
        <taxon>Phyllobacteriaceae</taxon>
        <taxon>Phyllobacterium</taxon>
    </lineage>
</organism>
<gene>
    <name evidence="6" type="ORF">QFZ34_000230</name>
</gene>
<dbReference type="InterPro" id="IPR007045">
    <property type="entry name" value="KduI"/>
</dbReference>
<protein>
    <recommendedName>
        <fullName evidence="4">5-dehydro-4-deoxy-D-glucuronate isomerase</fullName>
        <ecNumber evidence="4">5.3.1.17</ecNumber>
    </recommendedName>
</protein>
<dbReference type="EC" id="5.3.1.17" evidence="4"/>
<comment type="caution">
    <text evidence="6">The sequence shown here is derived from an EMBL/GenBank/DDBJ whole genome shotgun (WGS) entry which is preliminary data.</text>
</comment>
<evidence type="ECO:0000256" key="2">
    <source>
        <dbReference type="ARBA" id="ARBA00005148"/>
    </source>
</evidence>
<comment type="pathway">
    <text evidence="2">Glycan metabolism; pectin degradation; 2-dehydro-3-deoxy-D-gluconate from pectin: step 4/5.</text>
</comment>
<sequence length="198" mass="22410">MTMKVLYGAGPEDTKTFDTGRLRAEFLLEDLFQPDAVSFTYTHVDRLILGGAVPVTKQLVFGTGDDIGTPYLLSAREMGVANLGGSGTITVDGQSFTLENRDVLYNWAWRKRNFAIKRVRRCTCPILHEFCSRRQRYPASPDPQIRIQIARTWCRTTIQQAQAAHVYSPGSRPVLPAFDGYYRSCRWQCLEYHATPPA</sequence>
<name>A0ABU0S2V7_9HYPH</name>
<comment type="similarity">
    <text evidence="3">Belongs to the KduI family.</text>
</comment>
<dbReference type="EMBL" id="JAUSZT010000001">
    <property type="protein sequence ID" value="MDQ0995053.1"/>
    <property type="molecule type" value="Genomic_DNA"/>
</dbReference>
<evidence type="ECO:0000256" key="4">
    <source>
        <dbReference type="ARBA" id="ARBA00012547"/>
    </source>
</evidence>
<comment type="catalytic activity">
    <reaction evidence="1">
        <text>5-dehydro-4-deoxy-D-glucuronate = 3-deoxy-D-glycero-2,5-hexodiulosonate</text>
        <dbReference type="Rhea" id="RHEA:23896"/>
        <dbReference type="ChEBI" id="CHEBI:17117"/>
        <dbReference type="ChEBI" id="CHEBI:29071"/>
        <dbReference type="EC" id="5.3.1.17"/>
    </reaction>
</comment>
<accession>A0ABU0S2V7</accession>
<keyword evidence="7" id="KW-1185">Reference proteome</keyword>
<dbReference type="PANTHER" id="PTHR38461">
    <property type="entry name" value="4-DEOXY-L-THREO-5-HEXOSULOSE-URONATE KETOL-ISOMERASE"/>
    <property type="match status" value="1"/>
</dbReference>
<dbReference type="CDD" id="cd20294">
    <property type="entry name" value="cupin_KduI_N"/>
    <property type="match status" value="1"/>
</dbReference>
<dbReference type="PANTHER" id="PTHR38461:SF1">
    <property type="entry name" value="4-DEOXY-L-THREO-5-HEXOSULOSE-URONATE KETOL-ISOMERASE"/>
    <property type="match status" value="1"/>
</dbReference>
<dbReference type="InterPro" id="IPR014710">
    <property type="entry name" value="RmlC-like_jellyroll"/>
</dbReference>
<evidence type="ECO:0000313" key="7">
    <source>
        <dbReference type="Proteomes" id="UP001237780"/>
    </source>
</evidence>
<keyword evidence="5" id="KW-0862">Zinc</keyword>
<evidence type="ECO:0000256" key="3">
    <source>
        <dbReference type="ARBA" id="ARBA00008086"/>
    </source>
</evidence>
<reference evidence="6 7" key="1">
    <citation type="submission" date="2023-07" db="EMBL/GenBank/DDBJ databases">
        <title>Comparative genomics of wheat-associated soil bacteria to identify genetic determinants of phenazine resistance.</title>
        <authorList>
            <person name="Mouncey N."/>
        </authorList>
    </citation>
    <scope>NUCLEOTIDE SEQUENCE [LARGE SCALE GENOMIC DNA]</scope>
    <source>
        <strain evidence="6 7">W4I11</strain>
    </source>
</reference>
<dbReference type="Gene3D" id="2.60.120.10">
    <property type="entry name" value="Jelly Rolls"/>
    <property type="match status" value="1"/>
</dbReference>
<dbReference type="InterPro" id="IPR011051">
    <property type="entry name" value="RmlC_Cupin_sf"/>
</dbReference>
<dbReference type="SUPFAM" id="SSF51182">
    <property type="entry name" value="RmlC-like cupins"/>
    <property type="match status" value="1"/>
</dbReference>
<proteinExistence type="inferred from homology"/>
<dbReference type="Proteomes" id="UP001237780">
    <property type="component" value="Unassembled WGS sequence"/>
</dbReference>
<evidence type="ECO:0000256" key="5">
    <source>
        <dbReference type="ARBA" id="ARBA00022833"/>
    </source>
</evidence>
<evidence type="ECO:0000313" key="6">
    <source>
        <dbReference type="EMBL" id="MDQ0995053.1"/>
    </source>
</evidence>